<dbReference type="Proteomes" id="UP000887458">
    <property type="component" value="Unassembled WGS sequence"/>
</dbReference>
<evidence type="ECO:0000313" key="12">
    <source>
        <dbReference type="Proteomes" id="UP000887458"/>
    </source>
</evidence>
<dbReference type="InterPro" id="IPR051170">
    <property type="entry name" value="Neural/epithelial_adhesion"/>
</dbReference>
<feature type="domain" description="Ig-like" evidence="10">
    <location>
        <begin position="149"/>
        <end position="235"/>
    </location>
</feature>
<dbReference type="Gene3D" id="3.90.190.10">
    <property type="entry name" value="Protein tyrosine phosphatase superfamily"/>
    <property type="match status" value="1"/>
</dbReference>
<dbReference type="Pfam" id="PF00782">
    <property type="entry name" value="DSPc"/>
    <property type="match status" value="1"/>
</dbReference>
<accession>A0ABQ8J6P3</accession>
<dbReference type="InterPro" id="IPR016130">
    <property type="entry name" value="Tyr_Pase_AS"/>
</dbReference>
<keyword evidence="7" id="KW-1133">Transmembrane helix</keyword>
<dbReference type="Gene3D" id="2.60.40.10">
    <property type="entry name" value="Immunoglobulins"/>
    <property type="match status" value="3"/>
</dbReference>
<evidence type="ECO:0000256" key="3">
    <source>
        <dbReference type="ARBA" id="ARBA00022801"/>
    </source>
</evidence>
<dbReference type="SUPFAM" id="SSF52799">
    <property type="entry name" value="(Phosphotyrosine protein) phosphatases II"/>
    <property type="match status" value="1"/>
</dbReference>
<dbReference type="PROSITE" id="PS50054">
    <property type="entry name" value="TYR_PHOSPHATASE_DUAL"/>
    <property type="match status" value="1"/>
</dbReference>
<organism evidence="11 12">
    <name type="scientific">Dermatophagoides pteronyssinus</name>
    <name type="common">European house dust mite</name>
    <dbReference type="NCBI Taxonomy" id="6956"/>
    <lineage>
        <taxon>Eukaryota</taxon>
        <taxon>Metazoa</taxon>
        <taxon>Ecdysozoa</taxon>
        <taxon>Arthropoda</taxon>
        <taxon>Chelicerata</taxon>
        <taxon>Arachnida</taxon>
        <taxon>Acari</taxon>
        <taxon>Acariformes</taxon>
        <taxon>Sarcoptiformes</taxon>
        <taxon>Astigmata</taxon>
        <taxon>Psoroptidia</taxon>
        <taxon>Analgoidea</taxon>
        <taxon>Pyroglyphidae</taxon>
        <taxon>Dermatophagoidinae</taxon>
        <taxon>Dermatophagoides</taxon>
    </lineage>
</organism>
<dbReference type="Pfam" id="PF07686">
    <property type="entry name" value="V-set"/>
    <property type="match status" value="1"/>
</dbReference>
<keyword evidence="3" id="KW-0378">Hydrolase</keyword>
<dbReference type="PROSITE" id="PS50835">
    <property type="entry name" value="IG_LIKE"/>
    <property type="match status" value="3"/>
</dbReference>
<dbReference type="EMBL" id="NJHN03000067">
    <property type="protein sequence ID" value="KAH9418080.1"/>
    <property type="molecule type" value="Genomic_DNA"/>
</dbReference>
<dbReference type="InterPro" id="IPR003599">
    <property type="entry name" value="Ig_sub"/>
</dbReference>
<evidence type="ECO:0000256" key="2">
    <source>
        <dbReference type="ARBA" id="ARBA00022737"/>
    </source>
</evidence>
<evidence type="ECO:0000259" key="10">
    <source>
        <dbReference type="PROSITE" id="PS50835"/>
    </source>
</evidence>
<dbReference type="CDD" id="cd00096">
    <property type="entry name" value="Ig"/>
    <property type="match status" value="1"/>
</dbReference>
<dbReference type="InterPro" id="IPR013106">
    <property type="entry name" value="Ig_V-set"/>
</dbReference>
<keyword evidence="7" id="KW-0812">Transmembrane</keyword>
<keyword evidence="7" id="KW-0472">Membrane</keyword>
<comment type="caution">
    <text evidence="11">The sequence shown here is derived from an EMBL/GenBank/DDBJ whole genome shotgun (WGS) entry which is preliminary data.</text>
</comment>
<dbReference type="SMART" id="SM00408">
    <property type="entry name" value="IGc2"/>
    <property type="match status" value="3"/>
</dbReference>
<keyword evidence="1" id="KW-0732">Signal</keyword>
<dbReference type="PROSITE" id="PS50056">
    <property type="entry name" value="TYR_PHOSPHATASE_2"/>
    <property type="match status" value="1"/>
</dbReference>
<dbReference type="InterPro" id="IPR000340">
    <property type="entry name" value="Dual-sp_phosphatase_cat-dom"/>
</dbReference>
<name>A0ABQ8J6P3_DERPT</name>
<feature type="domain" description="Tyrosine-protein phosphatase" evidence="8">
    <location>
        <begin position="402"/>
        <end position="541"/>
    </location>
</feature>
<dbReference type="SMART" id="SM00195">
    <property type="entry name" value="DSPc"/>
    <property type="match status" value="1"/>
</dbReference>
<keyword evidence="2" id="KW-0677">Repeat</keyword>
<evidence type="ECO:0008006" key="13">
    <source>
        <dbReference type="Google" id="ProtNLM"/>
    </source>
</evidence>
<sequence>MYYYTSNNHYHHLKMAKSILFIIIIIMIIIQLINGQQNPTISFITKERVTSIGDTLDLSCSVQYAKNYPVIWAKIDQFNPNKILFISKGASLSVPDHRYSIRHDDASSTYTLQISKIQEIDAGIYQCQVVISPSSRVTANVNVYVRIPPVISDNSTRNMITSTGESIQLECYAFGYPQPSISWRRENNDLLPTGGSLYKGNILIIHNITKADRGTYYCIADNNVGSGARRNVVVEVEFPPSVHVERPRYDQAINFDINLQCSVESYPPPTIRWLKDGIEIQDSSHYQMSIFTTSHDYTDSVLRIKNIQQQHYGQYICHATNKLGSSQQLIELFESVTPVCPPACNASSSSSSASYSNGNVVVNDDDEEFVIKTQKLTINGQGFMIQQPQSQSQGSSLSIENYFTKIIDNLYLTSAKYMIDDYLLNYNITHIVNATRTVPLKRNYRTYRVNIVDSTYENIGAHFDSVSEFIQNAIENENGIVVVHCISGISRSSTLIIAYLMKYKNMSLKDAFDFVRSKRWFIRPNTGFFQQLIDYELKLYGTNTVKMIYHETGGYIPDFILEENTKYKYFYLCIKK</sequence>
<dbReference type="PANTHER" id="PTHR12231:SF220">
    <property type="entry name" value="LACHESIN"/>
    <property type="match status" value="1"/>
</dbReference>
<evidence type="ECO:0000256" key="5">
    <source>
        <dbReference type="ARBA" id="ARBA00023157"/>
    </source>
</evidence>
<dbReference type="InterPro" id="IPR029021">
    <property type="entry name" value="Prot-tyrosine_phosphatase-like"/>
</dbReference>
<evidence type="ECO:0000256" key="4">
    <source>
        <dbReference type="ARBA" id="ARBA00022912"/>
    </source>
</evidence>
<dbReference type="InterPro" id="IPR007110">
    <property type="entry name" value="Ig-like_dom"/>
</dbReference>
<evidence type="ECO:0000256" key="1">
    <source>
        <dbReference type="ARBA" id="ARBA00022729"/>
    </source>
</evidence>
<dbReference type="CDD" id="cd14514">
    <property type="entry name" value="DUSP14-like"/>
    <property type="match status" value="1"/>
</dbReference>
<evidence type="ECO:0000259" key="8">
    <source>
        <dbReference type="PROSITE" id="PS50054"/>
    </source>
</evidence>
<proteinExistence type="predicted"/>
<dbReference type="PROSITE" id="PS00383">
    <property type="entry name" value="TYR_PHOSPHATASE_1"/>
    <property type="match status" value="1"/>
</dbReference>
<feature type="domain" description="Ig-like" evidence="10">
    <location>
        <begin position="240"/>
        <end position="337"/>
    </location>
</feature>
<dbReference type="Pfam" id="PF13927">
    <property type="entry name" value="Ig_3"/>
    <property type="match status" value="2"/>
</dbReference>
<dbReference type="InterPro" id="IPR013783">
    <property type="entry name" value="Ig-like_fold"/>
</dbReference>
<evidence type="ECO:0000313" key="11">
    <source>
        <dbReference type="EMBL" id="KAH9418080.1"/>
    </source>
</evidence>
<dbReference type="InterPro" id="IPR000387">
    <property type="entry name" value="Tyr_Pase_dom"/>
</dbReference>
<keyword evidence="4" id="KW-0904">Protein phosphatase</keyword>
<keyword evidence="6" id="KW-0393">Immunoglobulin domain</keyword>
<evidence type="ECO:0000259" key="9">
    <source>
        <dbReference type="PROSITE" id="PS50056"/>
    </source>
</evidence>
<reference evidence="11 12" key="1">
    <citation type="journal article" date="2018" name="J. Allergy Clin. Immunol.">
        <title>High-quality assembly of Dermatophagoides pteronyssinus genome and transcriptome reveals a wide range of novel allergens.</title>
        <authorList>
            <person name="Liu X.Y."/>
            <person name="Yang K.Y."/>
            <person name="Wang M.Q."/>
            <person name="Kwok J.S."/>
            <person name="Zeng X."/>
            <person name="Yang Z."/>
            <person name="Xiao X.J."/>
            <person name="Lau C.P."/>
            <person name="Li Y."/>
            <person name="Huang Z.M."/>
            <person name="Ba J.G."/>
            <person name="Yim A.K."/>
            <person name="Ouyang C.Y."/>
            <person name="Ngai S.M."/>
            <person name="Chan T.F."/>
            <person name="Leung E.L."/>
            <person name="Liu L."/>
            <person name="Liu Z.G."/>
            <person name="Tsui S.K."/>
        </authorList>
    </citation>
    <scope>NUCLEOTIDE SEQUENCE [LARGE SCALE GENOMIC DNA]</scope>
    <source>
        <strain evidence="11">Derp</strain>
    </source>
</reference>
<keyword evidence="5" id="KW-1015">Disulfide bond</keyword>
<evidence type="ECO:0000256" key="6">
    <source>
        <dbReference type="ARBA" id="ARBA00023319"/>
    </source>
</evidence>
<dbReference type="InterPro" id="IPR003598">
    <property type="entry name" value="Ig_sub2"/>
</dbReference>
<evidence type="ECO:0000256" key="7">
    <source>
        <dbReference type="SAM" id="Phobius"/>
    </source>
</evidence>
<keyword evidence="12" id="KW-1185">Reference proteome</keyword>
<dbReference type="SUPFAM" id="SSF48726">
    <property type="entry name" value="Immunoglobulin"/>
    <property type="match status" value="3"/>
</dbReference>
<dbReference type="SMART" id="SM00409">
    <property type="entry name" value="IG"/>
    <property type="match status" value="3"/>
</dbReference>
<dbReference type="PANTHER" id="PTHR12231">
    <property type="entry name" value="CTX-RELATED TYPE I TRANSMEMBRANE PROTEIN"/>
    <property type="match status" value="1"/>
</dbReference>
<feature type="domain" description="Tyrosine specific protein phosphatases" evidence="9">
    <location>
        <begin position="464"/>
        <end position="519"/>
    </location>
</feature>
<reference evidence="11 12" key="2">
    <citation type="journal article" date="2022" name="Mol. Biol. Evol.">
        <title>Comparative Genomics Reveals Insights into the Divergent Evolution of Astigmatic Mites and Household Pest Adaptations.</title>
        <authorList>
            <person name="Xiong Q."/>
            <person name="Wan A.T."/>
            <person name="Liu X."/>
            <person name="Fung C.S."/>
            <person name="Xiao X."/>
            <person name="Malainual N."/>
            <person name="Hou J."/>
            <person name="Wang L."/>
            <person name="Wang M."/>
            <person name="Yang K.Y."/>
            <person name="Cui Y."/>
            <person name="Leung E.L."/>
            <person name="Nong W."/>
            <person name="Shin S.K."/>
            <person name="Au S.W."/>
            <person name="Jeong K.Y."/>
            <person name="Chew F.T."/>
            <person name="Hui J.H."/>
            <person name="Leung T.F."/>
            <person name="Tungtrongchitr A."/>
            <person name="Zhong N."/>
            <person name="Liu Z."/>
            <person name="Tsui S.K."/>
        </authorList>
    </citation>
    <scope>NUCLEOTIDE SEQUENCE [LARGE SCALE GENOMIC DNA]</scope>
    <source>
        <strain evidence="11">Derp</strain>
    </source>
</reference>
<dbReference type="SMART" id="SM00406">
    <property type="entry name" value="IGv"/>
    <property type="match status" value="1"/>
</dbReference>
<feature type="transmembrane region" description="Helical" evidence="7">
    <location>
        <begin position="12"/>
        <end position="33"/>
    </location>
</feature>
<feature type="domain" description="Ig-like" evidence="10">
    <location>
        <begin position="39"/>
        <end position="138"/>
    </location>
</feature>
<protein>
    <recommendedName>
        <fullName evidence="13">Protein-tyrosine-phosphatase</fullName>
    </recommendedName>
</protein>
<dbReference type="InterPro" id="IPR020422">
    <property type="entry name" value="TYR_PHOSPHATASE_DUAL_dom"/>
</dbReference>
<gene>
    <name evidence="11" type="ORF">DERP_008337</name>
</gene>
<dbReference type="InterPro" id="IPR036179">
    <property type="entry name" value="Ig-like_dom_sf"/>
</dbReference>